<organism evidence="2 3">
    <name type="scientific">Gordonibacter pamelaeae 7-10-1-b</name>
    <dbReference type="NCBI Taxonomy" id="657308"/>
    <lineage>
        <taxon>Bacteria</taxon>
        <taxon>Bacillati</taxon>
        <taxon>Actinomycetota</taxon>
        <taxon>Coriobacteriia</taxon>
        <taxon>Eggerthellales</taxon>
        <taxon>Eggerthellaceae</taxon>
        <taxon>Gordonibacter</taxon>
    </lineage>
</organism>
<evidence type="ECO:0000313" key="3">
    <source>
        <dbReference type="Proteomes" id="UP000008805"/>
    </source>
</evidence>
<feature type="region of interest" description="Disordered" evidence="1">
    <location>
        <begin position="32"/>
        <end position="55"/>
    </location>
</feature>
<evidence type="ECO:0000313" key="2">
    <source>
        <dbReference type="EMBL" id="CBL04287.1"/>
    </source>
</evidence>
<reference evidence="2 3" key="2">
    <citation type="submission" date="2010-03" db="EMBL/GenBank/DDBJ databases">
        <authorList>
            <person name="Pajon A."/>
        </authorList>
    </citation>
    <scope>NUCLEOTIDE SEQUENCE [LARGE SCALE GENOMIC DNA]</scope>
    <source>
        <strain evidence="3">7-10-1-b</strain>
    </source>
</reference>
<name>D6E990_9ACTN</name>
<dbReference type="HOGENOM" id="CLU_3025909_0_0_11"/>
<dbReference type="KEGG" id="gpa:GPA_18710"/>
<sequence>MPGCACCAIRADTGSGSTMVMLARPAMPSGIASANRPVPAAGSSTLPAENPAMAR</sequence>
<evidence type="ECO:0000256" key="1">
    <source>
        <dbReference type="SAM" id="MobiDB-lite"/>
    </source>
</evidence>
<reference evidence="2 3" key="1">
    <citation type="submission" date="2010-03" db="EMBL/GenBank/DDBJ databases">
        <title>The genome sequence of Gordonibacter pamelaeae 7-10-1-bT.</title>
        <authorList>
            <consortium name="metaHIT consortium -- http://www.metahit.eu/"/>
            <person name="Pajon A."/>
            <person name="Turner K."/>
            <person name="Parkhill J."/>
            <person name="Timmis K."/>
            <person name="Oxley A."/>
            <person name="Wurdemann D."/>
        </authorList>
    </citation>
    <scope>NUCLEOTIDE SEQUENCE [LARGE SCALE GENOMIC DNA]</scope>
    <source>
        <strain evidence="3">7-10-1-b</strain>
    </source>
</reference>
<gene>
    <name evidence="2" type="ORF">GPA_18710</name>
</gene>
<dbReference type="EMBL" id="FP929047">
    <property type="protein sequence ID" value="CBL04287.1"/>
    <property type="molecule type" value="Genomic_DNA"/>
</dbReference>
<dbReference type="Proteomes" id="UP000008805">
    <property type="component" value="Chromosome"/>
</dbReference>
<protein>
    <submittedName>
        <fullName evidence="2">Uncharacterized protein</fullName>
    </submittedName>
</protein>
<dbReference type="AlphaFoldDB" id="D6E990"/>
<proteinExistence type="predicted"/>
<accession>D6E990</accession>
<keyword evidence="3" id="KW-1185">Reference proteome</keyword>